<dbReference type="GO" id="GO:0005737">
    <property type="term" value="C:cytoplasm"/>
    <property type="evidence" value="ECO:0007669"/>
    <property type="project" value="TreeGrafter"/>
</dbReference>
<dbReference type="GO" id="GO:0016020">
    <property type="term" value="C:membrane"/>
    <property type="evidence" value="ECO:0007669"/>
    <property type="project" value="TreeGrafter"/>
</dbReference>
<dbReference type="Pfam" id="PF10367">
    <property type="entry name" value="zf-Vps39_C"/>
    <property type="match status" value="1"/>
</dbReference>
<organism evidence="5 6">
    <name type="scientific">Oesophagostomum dentatum</name>
    <name type="common">Nodular worm</name>
    <dbReference type="NCBI Taxonomy" id="61180"/>
    <lineage>
        <taxon>Eukaryota</taxon>
        <taxon>Metazoa</taxon>
        <taxon>Ecdysozoa</taxon>
        <taxon>Nematoda</taxon>
        <taxon>Chromadorea</taxon>
        <taxon>Rhabditida</taxon>
        <taxon>Rhabditina</taxon>
        <taxon>Rhabditomorpha</taxon>
        <taxon>Strongyloidea</taxon>
        <taxon>Strongylidae</taxon>
        <taxon>Oesophagostomum</taxon>
    </lineage>
</organism>
<dbReference type="InterPro" id="IPR001180">
    <property type="entry name" value="CNH_dom"/>
</dbReference>
<reference evidence="5 6" key="1">
    <citation type="submission" date="2014-03" db="EMBL/GenBank/DDBJ databases">
        <title>Draft genome of the hookworm Oesophagostomum dentatum.</title>
        <authorList>
            <person name="Mitreva M."/>
        </authorList>
    </citation>
    <scope>NUCLEOTIDE SEQUENCE [LARGE SCALE GENOMIC DNA]</scope>
    <source>
        <strain evidence="5 6">OD-Hann</strain>
    </source>
</reference>
<dbReference type="PANTHER" id="PTHR12894:SF49">
    <property type="entry name" value="VAM6_VPS39-LIKE PROTEIN"/>
    <property type="match status" value="1"/>
</dbReference>
<protein>
    <recommendedName>
        <fullName evidence="4">CNH domain-containing protein</fullName>
    </recommendedName>
</protein>
<dbReference type="GO" id="GO:0034058">
    <property type="term" value="P:endosomal vesicle fusion"/>
    <property type="evidence" value="ECO:0007669"/>
    <property type="project" value="TreeGrafter"/>
</dbReference>
<dbReference type="AlphaFoldDB" id="A0A0B1SWW1"/>
<dbReference type="InterPro" id="IPR019453">
    <property type="entry name" value="VPS39/TGFA1_Znf"/>
</dbReference>
<dbReference type="GO" id="GO:0012505">
    <property type="term" value="C:endomembrane system"/>
    <property type="evidence" value="ECO:0007669"/>
    <property type="project" value="UniProtKB-SubCell"/>
</dbReference>
<dbReference type="PROSITE" id="PS50219">
    <property type="entry name" value="CNH"/>
    <property type="match status" value="1"/>
</dbReference>
<evidence type="ECO:0000313" key="6">
    <source>
        <dbReference type="Proteomes" id="UP000053660"/>
    </source>
</evidence>
<accession>A0A0B1SWW1</accession>
<keyword evidence="2" id="KW-0472">Membrane</keyword>
<keyword evidence="6" id="KW-1185">Reference proteome</keyword>
<comment type="similarity">
    <text evidence="3">Belongs to the VAM6/VPS39 family.</text>
</comment>
<evidence type="ECO:0000256" key="2">
    <source>
        <dbReference type="ARBA" id="ARBA00023136"/>
    </source>
</evidence>
<comment type="subcellular location">
    <subcellularLocation>
        <location evidence="1">Endomembrane system</location>
        <topology evidence="1">Peripheral membrane protein</topology>
    </subcellularLocation>
</comment>
<sequence length="906" mass="103918">MYEAYSANEVAMKLPLEVTSLTCQKSTGSVFAGSKVGQLFVYSPRRVSEFYFQKLHNSASCKPSSLDRRGFDLDNLCKQFERKAVMDLTVCEEQDVLFCVSDGQMAAHSLKDRHYPVLSILHKIKPVQCFTTWYRKDNDMMHIFVSSKKRLYLFKWSDNDFHEVRFEYNQSFTDKPATMLVVDDTLFLSCGREYLQMKLNDKSTDEEEFWMGECRRLFEFSDNPGVVKLDDRELLGFVHGDTVVLTDFDGHKTPMPDVRFSDALIDVVYDCPYLVGLLPKGRVEVRSLSPSYLIQSMALSKASLLCAGNPGYVFVSSPFDVWMLDVHTNIRRNVSLLISDKQFELAIQLVEMSNFFTEENKIEIKRQAALNLFHRRKFEESFQLYADIKTDVITIIQMFPEFLPEKLQKDAAAFDLPANDKKRALLALGNYLSAVRADISKQLDQYNRERHQSQPSMSPEHLKSLHISLQVIDTALLKCYLQTRPSLVDSLLRLHNNSCFFEDAETILKAENRLPSLFILYESRKKHEMALELLRTQSQDPDSDPFFHGLDQIVAYLQTLGNTHLELIFKYTRWVLDKDVCAGLEVFTGEESDLARNLDRQAVLVFLRTHCVTAVIPYLEHIIYKWDEIRPQFHEALVEHYIVQVKLLYKDYVQAFPDDENIIRAGDEDGELGEMRRRLLKFLQFSLYYSPQAVILQLSNCAFYEERALVLGRLKHHEQALAIYTSILNDFDAAEEYCKIYYDQNDETNSQVYLLLFRAFVCPSDPMIAGLLEKDLPTPQPDVLSAIRVLSRHADKIDTVSALSLIPDDTPLRTLSKALHAVLQATHDDACAFALRRSVCLCGVESHEERLRHVLKQRIVIGSSSECSKCGKKIGNSAFVRYPTDGCLAHFGCHNESSVTTTNSSL</sequence>
<evidence type="ECO:0000256" key="1">
    <source>
        <dbReference type="ARBA" id="ARBA00004184"/>
    </source>
</evidence>
<dbReference type="OrthoDB" id="5325112at2759"/>
<proteinExistence type="inferred from homology"/>
<dbReference type="Pfam" id="PF00780">
    <property type="entry name" value="CNH"/>
    <property type="match status" value="1"/>
</dbReference>
<evidence type="ECO:0000259" key="4">
    <source>
        <dbReference type="PROSITE" id="PS50219"/>
    </source>
</evidence>
<dbReference type="GO" id="GO:0006914">
    <property type="term" value="P:autophagy"/>
    <property type="evidence" value="ECO:0007669"/>
    <property type="project" value="TreeGrafter"/>
</dbReference>
<dbReference type="EMBL" id="KN553768">
    <property type="protein sequence ID" value="KHJ89788.1"/>
    <property type="molecule type" value="Genomic_DNA"/>
</dbReference>
<dbReference type="InterPro" id="IPR019452">
    <property type="entry name" value="VPS39/TGF_beta_rcpt-assoc_1"/>
</dbReference>
<dbReference type="InterPro" id="IPR032914">
    <property type="entry name" value="Vam6/VPS39/TRAP1"/>
</dbReference>
<dbReference type="PANTHER" id="PTHR12894">
    <property type="entry name" value="CNH DOMAIN CONTAINING"/>
    <property type="match status" value="1"/>
</dbReference>
<feature type="domain" description="CNH" evidence="4">
    <location>
        <begin position="15"/>
        <end position="312"/>
    </location>
</feature>
<dbReference type="Proteomes" id="UP000053660">
    <property type="component" value="Unassembled WGS sequence"/>
</dbReference>
<evidence type="ECO:0000313" key="5">
    <source>
        <dbReference type="EMBL" id="KHJ89788.1"/>
    </source>
</evidence>
<evidence type="ECO:0000256" key="3">
    <source>
        <dbReference type="ARBA" id="ARBA00038201"/>
    </source>
</evidence>
<name>A0A0B1SWW1_OESDE</name>
<dbReference type="Pfam" id="PF10366">
    <property type="entry name" value="Vps39_1"/>
    <property type="match status" value="1"/>
</dbReference>
<gene>
    <name evidence="5" type="ORF">OESDEN_10379</name>
</gene>